<evidence type="ECO:0000259" key="2">
    <source>
        <dbReference type="Pfam" id="PF20172"/>
    </source>
</evidence>
<protein>
    <recommendedName>
        <fullName evidence="2">DUF6538 domain-containing protein</fullName>
    </recommendedName>
</protein>
<dbReference type="AlphaFoldDB" id="A0A6P1BA42"/>
<name>A0A6P1BA42_9BRAD</name>
<dbReference type="Proteomes" id="UP000468531">
    <property type="component" value="Unassembled WGS sequence"/>
</dbReference>
<evidence type="ECO:0000313" key="3">
    <source>
        <dbReference type="EMBL" id="NEU95268.1"/>
    </source>
</evidence>
<dbReference type="RefSeq" id="WP_206685291.1">
    <property type="nucleotide sequence ID" value="NZ_VKHP01000011.1"/>
</dbReference>
<feature type="non-terminal residue" evidence="3">
    <location>
        <position position="340"/>
    </location>
</feature>
<organism evidence="3 4">
    <name type="scientific">Bradyrhizobium uaiense</name>
    <dbReference type="NCBI Taxonomy" id="2594946"/>
    <lineage>
        <taxon>Bacteria</taxon>
        <taxon>Pseudomonadati</taxon>
        <taxon>Pseudomonadota</taxon>
        <taxon>Alphaproteobacteria</taxon>
        <taxon>Hyphomicrobiales</taxon>
        <taxon>Nitrobacteraceae</taxon>
        <taxon>Bradyrhizobium</taxon>
    </lineage>
</organism>
<dbReference type="InterPro" id="IPR046668">
    <property type="entry name" value="DUF6538"/>
</dbReference>
<accession>A0A6P1BA42</accession>
<proteinExistence type="predicted"/>
<gene>
    <name evidence="3" type="ORF">FNJ47_05330</name>
</gene>
<evidence type="ECO:0000313" key="4">
    <source>
        <dbReference type="Proteomes" id="UP000468531"/>
    </source>
</evidence>
<reference evidence="3 4" key="1">
    <citation type="journal article" date="2020" name="Arch. Microbiol.">
        <title>Bradyrhizobium uaiense sp. nov., a new highly efficient cowpea symbiont.</title>
        <authorList>
            <person name="Cabral Michel D."/>
            <person name="Azarias Guimaraes A."/>
            <person name="Martins da Costa E."/>
            <person name="Soares de Carvalho T."/>
            <person name="Balsanelli E."/>
            <person name="Willems A."/>
            <person name="Maltempi de Souza E."/>
            <person name="de Souza Moreira F.M."/>
        </authorList>
    </citation>
    <scope>NUCLEOTIDE SEQUENCE [LARGE SCALE GENOMIC DNA]</scope>
    <source>
        <strain evidence="3 4">UFLA 03-164</strain>
    </source>
</reference>
<dbReference type="EMBL" id="VKHP01000011">
    <property type="protein sequence ID" value="NEU95268.1"/>
    <property type="molecule type" value="Genomic_DNA"/>
</dbReference>
<evidence type="ECO:0000256" key="1">
    <source>
        <dbReference type="SAM" id="MobiDB-lite"/>
    </source>
</evidence>
<comment type="caution">
    <text evidence="3">The sequence shown here is derived from an EMBL/GenBank/DDBJ whole genome shotgun (WGS) entry which is preliminary data.</text>
</comment>
<dbReference type="Pfam" id="PF20172">
    <property type="entry name" value="DUF6538"/>
    <property type="match status" value="1"/>
</dbReference>
<feature type="region of interest" description="Disordered" evidence="1">
    <location>
        <begin position="228"/>
        <end position="260"/>
    </location>
</feature>
<feature type="domain" description="DUF6538" evidence="2">
    <location>
        <begin position="6"/>
        <end position="70"/>
    </location>
</feature>
<feature type="compositionally biased region" description="Basic and acidic residues" evidence="1">
    <location>
        <begin position="249"/>
        <end position="260"/>
    </location>
</feature>
<keyword evidence="4" id="KW-1185">Reference proteome</keyword>
<sequence>MGLIKDRHGTYYAQRKVPERLQEAVARVLNSGRDRQVFLKKSLGTKKLKDANVAATHVLADFDRTFAAAEELLKRRPVIPSLTDGQIKRMAESFYASMLANDEEERQEGTGSEAIFQSVAEQLTAVGIEYRTPFAVGALPEAGLSDREITKRSDTLEHQLAVVPKALARGDITVIREELDELLLAFQLNVDRKSVSYRKLGMAVLAARVRALKDIEKRNAGEPIETPQSAYAIPEGPKGEQGGGGGLREAFEGWKKERDRPEGTVHEYGRAIEMFIQLHGNLPLLDIRRSHARTFREALQMVPKTRRGPLLKASLPELVEHGRKHAGGPKVSAGTVNKQL</sequence>